<sequence length="151" mass="16490">MWVVLGNFKAVSEDGGSATDARAASDRETRLTRPQTAPVFGQRLDKRGFGNRDSVLPLKPKRAHGKYPIWESSAAYEWTVLAQRNADHRQWRAVSRNDCARISTVGRADSAYFSHGPPAQVGPGADPDTGSGLTVRTTLVNAAARLRILFI</sequence>
<reference evidence="1" key="1">
    <citation type="submission" date="2022-03" db="EMBL/GenBank/DDBJ databases">
        <authorList>
            <person name="Martin H S."/>
        </authorList>
    </citation>
    <scope>NUCLEOTIDE SEQUENCE</scope>
</reference>
<gene>
    <name evidence="1" type="ORF">IPOD504_LOCUS10230</name>
</gene>
<name>A0ABN8II22_9NEOP</name>
<dbReference type="Proteomes" id="UP000837857">
    <property type="component" value="Chromosome 24"/>
</dbReference>
<accession>A0ABN8II22</accession>
<keyword evidence="2" id="KW-1185">Reference proteome</keyword>
<organism evidence="1 2">
    <name type="scientific">Iphiclides podalirius</name>
    <name type="common">scarce swallowtail</name>
    <dbReference type="NCBI Taxonomy" id="110791"/>
    <lineage>
        <taxon>Eukaryota</taxon>
        <taxon>Metazoa</taxon>
        <taxon>Ecdysozoa</taxon>
        <taxon>Arthropoda</taxon>
        <taxon>Hexapoda</taxon>
        <taxon>Insecta</taxon>
        <taxon>Pterygota</taxon>
        <taxon>Neoptera</taxon>
        <taxon>Endopterygota</taxon>
        <taxon>Lepidoptera</taxon>
        <taxon>Glossata</taxon>
        <taxon>Ditrysia</taxon>
        <taxon>Papilionoidea</taxon>
        <taxon>Papilionidae</taxon>
        <taxon>Papilioninae</taxon>
        <taxon>Iphiclides</taxon>
    </lineage>
</organism>
<proteinExistence type="predicted"/>
<dbReference type="EMBL" id="OW152836">
    <property type="protein sequence ID" value="CAH2057429.1"/>
    <property type="molecule type" value="Genomic_DNA"/>
</dbReference>
<feature type="non-terminal residue" evidence="1">
    <location>
        <position position="1"/>
    </location>
</feature>
<protein>
    <submittedName>
        <fullName evidence="1">Uncharacterized protein</fullName>
    </submittedName>
</protein>
<evidence type="ECO:0000313" key="2">
    <source>
        <dbReference type="Proteomes" id="UP000837857"/>
    </source>
</evidence>
<evidence type="ECO:0000313" key="1">
    <source>
        <dbReference type="EMBL" id="CAH2057429.1"/>
    </source>
</evidence>